<feature type="domain" description="CzcB-like C-terminal circularly permuted SH3-like" evidence="7">
    <location>
        <begin position="322"/>
        <end position="376"/>
    </location>
</feature>
<dbReference type="EMBL" id="LNYB01000016">
    <property type="protein sequence ID" value="KTD03147.1"/>
    <property type="molecule type" value="Genomic_DNA"/>
</dbReference>
<evidence type="ECO:0000259" key="6">
    <source>
        <dbReference type="Pfam" id="PF25973"/>
    </source>
</evidence>
<feature type="domain" description="CusB-like beta-barrel" evidence="5">
    <location>
        <begin position="238"/>
        <end position="310"/>
    </location>
</feature>
<feature type="transmembrane region" description="Helical" evidence="4">
    <location>
        <begin position="12"/>
        <end position="29"/>
    </location>
</feature>
<dbReference type="AlphaFoldDB" id="A0A0W0U640"/>
<keyword evidence="3" id="KW-0175">Coiled coil</keyword>
<dbReference type="EMBL" id="UASS01000019">
    <property type="protein sequence ID" value="SPX61365.1"/>
    <property type="molecule type" value="Genomic_DNA"/>
</dbReference>
<evidence type="ECO:0000259" key="5">
    <source>
        <dbReference type="Pfam" id="PF25954"/>
    </source>
</evidence>
<dbReference type="SUPFAM" id="SSF111369">
    <property type="entry name" value="HlyD-like secretion proteins"/>
    <property type="match status" value="1"/>
</dbReference>
<dbReference type="Pfam" id="PF25973">
    <property type="entry name" value="BSH_CzcB"/>
    <property type="match status" value="1"/>
</dbReference>
<dbReference type="Gene3D" id="1.10.287.470">
    <property type="entry name" value="Helix hairpin bin"/>
    <property type="match status" value="1"/>
</dbReference>
<dbReference type="InterPro" id="IPR058792">
    <property type="entry name" value="Beta-barrel_RND_2"/>
</dbReference>
<proteinExistence type="inferred from homology"/>
<evidence type="ECO:0000256" key="1">
    <source>
        <dbReference type="ARBA" id="ARBA00009477"/>
    </source>
</evidence>
<dbReference type="FunFam" id="2.40.30.170:FF:000010">
    <property type="entry name" value="Efflux RND transporter periplasmic adaptor subunit"/>
    <property type="match status" value="1"/>
</dbReference>
<name>A0A0W0U640_9GAMM</name>
<organism evidence="8 10">
    <name type="scientific">Legionella feeleii</name>
    <dbReference type="NCBI Taxonomy" id="453"/>
    <lineage>
        <taxon>Bacteria</taxon>
        <taxon>Pseudomonadati</taxon>
        <taxon>Pseudomonadota</taxon>
        <taxon>Gammaproteobacteria</taxon>
        <taxon>Legionellales</taxon>
        <taxon>Legionellaceae</taxon>
        <taxon>Legionella</taxon>
    </lineage>
</organism>
<dbReference type="NCBIfam" id="TIGR01730">
    <property type="entry name" value="RND_mfp"/>
    <property type="match status" value="1"/>
</dbReference>
<dbReference type="GO" id="GO:0016020">
    <property type="term" value="C:membrane"/>
    <property type="evidence" value="ECO:0007669"/>
    <property type="project" value="InterPro"/>
</dbReference>
<dbReference type="Proteomes" id="UP000251942">
    <property type="component" value="Unassembled WGS sequence"/>
</dbReference>
<dbReference type="RefSeq" id="WP_058443719.1">
    <property type="nucleotide sequence ID" value="NZ_CAAAHT010000012.1"/>
</dbReference>
<dbReference type="Pfam" id="PF25975">
    <property type="entry name" value="CzcB_C"/>
    <property type="match status" value="1"/>
</dbReference>
<evidence type="ECO:0000313" key="11">
    <source>
        <dbReference type="Proteomes" id="UP000251942"/>
    </source>
</evidence>
<dbReference type="Gene3D" id="2.40.30.170">
    <property type="match status" value="1"/>
</dbReference>
<comment type="similarity">
    <text evidence="1">Belongs to the membrane fusion protein (MFP) (TC 8.A.1) family.</text>
</comment>
<keyword evidence="4" id="KW-0812">Transmembrane</keyword>
<dbReference type="Pfam" id="PF25954">
    <property type="entry name" value="Beta-barrel_RND_2"/>
    <property type="match status" value="1"/>
</dbReference>
<evidence type="ECO:0000256" key="4">
    <source>
        <dbReference type="SAM" id="Phobius"/>
    </source>
</evidence>
<feature type="domain" description="CzcB-like barrel-sandwich hybrid" evidence="6">
    <location>
        <begin position="92"/>
        <end position="235"/>
    </location>
</feature>
<accession>A0A0W0U640</accession>
<dbReference type="PROSITE" id="PS51257">
    <property type="entry name" value="PROKAR_LIPOPROTEIN"/>
    <property type="match status" value="1"/>
</dbReference>
<dbReference type="GO" id="GO:0022857">
    <property type="term" value="F:transmembrane transporter activity"/>
    <property type="evidence" value="ECO:0007669"/>
    <property type="project" value="InterPro"/>
</dbReference>
<evidence type="ECO:0000256" key="2">
    <source>
        <dbReference type="ARBA" id="ARBA00022448"/>
    </source>
</evidence>
<keyword evidence="4" id="KW-1133">Transmembrane helix</keyword>
<reference evidence="9 11" key="2">
    <citation type="submission" date="2018-06" db="EMBL/GenBank/DDBJ databases">
        <authorList>
            <consortium name="Pathogen Informatics"/>
            <person name="Doyle S."/>
        </authorList>
    </citation>
    <scope>NUCLEOTIDE SEQUENCE [LARGE SCALE GENOMIC DNA]</scope>
    <source>
        <strain evidence="9 11">NCTC12022</strain>
    </source>
</reference>
<gene>
    <name evidence="9" type="primary">czcB_2</name>
    <name evidence="8" type="ORF">Lfee_0503</name>
    <name evidence="9" type="ORF">NCTC12022_02105</name>
</gene>
<feature type="coiled-coil region" evidence="3">
    <location>
        <begin position="134"/>
        <end position="192"/>
    </location>
</feature>
<dbReference type="Gene3D" id="2.40.50.100">
    <property type="match status" value="1"/>
</dbReference>
<dbReference type="InterPro" id="IPR006143">
    <property type="entry name" value="RND_pump_MFP"/>
</dbReference>
<evidence type="ECO:0000313" key="9">
    <source>
        <dbReference type="EMBL" id="SPX61365.1"/>
    </source>
</evidence>
<dbReference type="STRING" id="453.Lfee_0503"/>
<dbReference type="Proteomes" id="UP000054698">
    <property type="component" value="Unassembled WGS sequence"/>
</dbReference>
<evidence type="ECO:0000259" key="7">
    <source>
        <dbReference type="Pfam" id="PF25975"/>
    </source>
</evidence>
<reference evidence="8 10" key="1">
    <citation type="submission" date="2015-11" db="EMBL/GenBank/DDBJ databases">
        <title>Genomic analysis of 38 Legionella species identifies large and diverse effector repertoires.</title>
        <authorList>
            <person name="Burstein D."/>
            <person name="Amaro F."/>
            <person name="Zusman T."/>
            <person name="Lifshitz Z."/>
            <person name="Cohen O."/>
            <person name="Gilbert J.A."/>
            <person name="Pupko T."/>
            <person name="Shuman H.A."/>
            <person name="Segal G."/>
        </authorList>
    </citation>
    <scope>NUCLEOTIDE SEQUENCE [LARGE SCALE GENOMIC DNA]</scope>
    <source>
        <strain evidence="8 10">WO-44C</strain>
    </source>
</reference>
<keyword evidence="10" id="KW-1185">Reference proteome</keyword>
<keyword evidence="2" id="KW-0813">Transport</keyword>
<dbReference type="InterPro" id="IPR058647">
    <property type="entry name" value="BSH_CzcB-like"/>
</dbReference>
<dbReference type="InterPro" id="IPR051909">
    <property type="entry name" value="MFP_Cation_Efflux"/>
</dbReference>
<evidence type="ECO:0000313" key="8">
    <source>
        <dbReference type="EMBL" id="KTD03147.1"/>
    </source>
</evidence>
<evidence type="ECO:0000256" key="3">
    <source>
        <dbReference type="SAM" id="Coils"/>
    </source>
</evidence>
<protein>
    <submittedName>
        <fullName evidence="8">Cation efflux system protein</fullName>
    </submittedName>
</protein>
<dbReference type="PANTHER" id="PTHR30097">
    <property type="entry name" value="CATION EFFLUX SYSTEM PROTEIN CUSB"/>
    <property type="match status" value="1"/>
</dbReference>
<keyword evidence="4" id="KW-0472">Membrane</keyword>
<dbReference type="Gene3D" id="2.40.420.20">
    <property type="match status" value="1"/>
</dbReference>
<dbReference type="PATRIC" id="fig|453.4.peg.547"/>
<dbReference type="OrthoDB" id="9806939at2"/>
<evidence type="ECO:0000313" key="10">
    <source>
        <dbReference type="Proteomes" id="UP000054698"/>
    </source>
</evidence>
<sequence>MNWKLLVSKRFFLVMTGLTIMILIPWLIVSCAKHFSKPPEVVIPLLHQGRRLIIPEKSPLRKLITIQTTTKQTIEDPFTIPAMVEADPATLIKVLPPLLGRISTLNKRLGDSVKTGEILFTIDSAELAQALSDVDKAKAALVFATQNLKRQQKLTVSNIAARHDTEEAQNNYEQAVSELARAKARLIELRVEDTGNDDKHVLVVRSPLSGHVIELNAAIGGYWNDTTQPIMTVADLSKVYITANAQEKDIGNIYPGQKVKIVLDAYRQPIQCVVHHIGAVVNPNTRTVNIQMIHDNKDGRLKPNMFAKAIFYGNPHESIVLPLTAVIQRGFDSIVFIETAPWQFETRIVKTGAQLDEHIEIVSGLHVNERVVVTGGIILND</sequence>
<dbReference type="InterPro" id="IPR058649">
    <property type="entry name" value="CzcB_C"/>
</dbReference>